<dbReference type="OrthoDB" id="10017101at2759"/>
<reference evidence="2 3" key="1">
    <citation type="journal article" date="2016" name="Genome Biol. Evol.">
        <title>Divergent and convergent evolution of fungal pathogenicity.</title>
        <authorList>
            <person name="Shang Y."/>
            <person name="Xiao G."/>
            <person name="Zheng P."/>
            <person name="Cen K."/>
            <person name="Zhan S."/>
            <person name="Wang C."/>
        </authorList>
    </citation>
    <scope>NUCLEOTIDE SEQUENCE [LARGE SCALE GENOMIC DNA]</scope>
    <source>
        <strain evidence="2 3">RCEF 264</strain>
    </source>
</reference>
<dbReference type="Proteomes" id="UP000076874">
    <property type="component" value="Unassembled WGS sequence"/>
</dbReference>
<dbReference type="EMBL" id="AZHD01000017">
    <property type="protein sequence ID" value="OAA56225.1"/>
    <property type="molecule type" value="Genomic_DNA"/>
</dbReference>
<evidence type="ECO:0000313" key="3">
    <source>
        <dbReference type="Proteomes" id="UP000076874"/>
    </source>
</evidence>
<keyword evidence="3" id="KW-1185">Reference proteome</keyword>
<dbReference type="PANTHER" id="PTHR43861:SF3">
    <property type="entry name" value="PUTATIVE (AFU_ORTHOLOGUE AFUA_2G14390)-RELATED"/>
    <property type="match status" value="1"/>
</dbReference>
<dbReference type="GO" id="GO:0008168">
    <property type="term" value="F:methyltransferase activity"/>
    <property type="evidence" value="ECO:0007669"/>
    <property type="project" value="UniProtKB-KW"/>
</dbReference>
<proteinExistence type="predicted"/>
<dbReference type="AlphaFoldDB" id="A0A162IF41"/>
<dbReference type="GO" id="GO:0032259">
    <property type="term" value="P:methylation"/>
    <property type="evidence" value="ECO:0007669"/>
    <property type="project" value="UniProtKB-KW"/>
</dbReference>
<dbReference type="Pfam" id="PF13489">
    <property type="entry name" value="Methyltransf_23"/>
    <property type="match status" value="1"/>
</dbReference>
<name>A0A162IF41_9HYPO</name>
<accession>A0A162IF41</accession>
<gene>
    <name evidence="2" type="ORF">SPI_07836</name>
</gene>
<dbReference type="STRING" id="1081102.A0A162IF41"/>
<organism evidence="2 3">
    <name type="scientific">Niveomyces insectorum RCEF 264</name>
    <dbReference type="NCBI Taxonomy" id="1081102"/>
    <lineage>
        <taxon>Eukaryota</taxon>
        <taxon>Fungi</taxon>
        <taxon>Dikarya</taxon>
        <taxon>Ascomycota</taxon>
        <taxon>Pezizomycotina</taxon>
        <taxon>Sordariomycetes</taxon>
        <taxon>Hypocreomycetidae</taxon>
        <taxon>Hypocreales</taxon>
        <taxon>Cordycipitaceae</taxon>
        <taxon>Niveomyces</taxon>
    </lineage>
</organism>
<evidence type="ECO:0000313" key="2">
    <source>
        <dbReference type="EMBL" id="OAA56225.1"/>
    </source>
</evidence>
<keyword evidence="1 2" id="KW-0808">Transferase</keyword>
<evidence type="ECO:0000256" key="1">
    <source>
        <dbReference type="ARBA" id="ARBA00022679"/>
    </source>
</evidence>
<dbReference type="SUPFAM" id="SSF53335">
    <property type="entry name" value="S-adenosyl-L-methionine-dependent methyltransferases"/>
    <property type="match status" value="1"/>
</dbReference>
<dbReference type="InterPro" id="IPR029063">
    <property type="entry name" value="SAM-dependent_MTases_sf"/>
</dbReference>
<keyword evidence="2" id="KW-0489">Methyltransferase</keyword>
<comment type="caution">
    <text evidence="2">The sequence shown here is derived from an EMBL/GenBank/DDBJ whole genome shotgun (WGS) entry which is preliminary data.</text>
</comment>
<dbReference type="Gene3D" id="3.40.50.150">
    <property type="entry name" value="Vaccinia Virus protein VP39"/>
    <property type="match status" value="1"/>
</dbReference>
<dbReference type="PANTHER" id="PTHR43861">
    <property type="entry name" value="TRANS-ACONITATE 2-METHYLTRANSFERASE-RELATED"/>
    <property type="match status" value="1"/>
</dbReference>
<sequence>MSKGNERFSAAAAAWDTNPDVHRASDSALQAILRVRPDLAATTGTGAATEAGVDVLEIGCGTGLLTLRLVPYVRSIVAVDAASGMIDVLRSKLARAEPAVQAAVTPVCALLTDPEDPALPPARAAAAAAETDASGDPLTAPRRKFDLAISHLVLHHIADLSGLLRTLYGCLRPGGQVALTDYEDFGPAARRFHAEAKMEGVERHGIPAAWFAGLMRDAGFVDVLVQPAWTMEKNVERYPGEWNNGKPTGVPLETMDFPFLLCRGTKPTTTA</sequence>
<dbReference type="CDD" id="cd02440">
    <property type="entry name" value="AdoMet_MTases"/>
    <property type="match status" value="1"/>
</dbReference>
<protein>
    <submittedName>
        <fullName evidence="2">Methyltransferase type 11</fullName>
    </submittedName>
</protein>